<dbReference type="InterPro" id="IPR008772">
    <property type="entry name" value="Phosphonate_metab_PhnH"/>
</dbReference>
<comment type="caution">
    <text evidence="1">The sequence shown here is derived from an EMBL/GenBank/DDBJ whole genome shotgun (WGS) entry which is preliminary data.</text>
</comment>
<organism evidence="1 2">
    <name type="scientific">Rhodopila globiformis</name>
    <name type="common">Rhodopseudomonas globiformis</name>
    <dbReference type="NCBI Taxonomy" id="1071"/>
    <lineage>
        <taxon>Bacteria</taxon>
        <taxon>Pseudomonadati</taxon>
        <taxon>Pseudomonadota</taxon>
        <taxon>Alphaproteobacteria</taxon>
        <taxon>Acetobacterales</taxon>
        <taxon>Acetobacteraceae</taxon>
        <taxon>Rhodopila</taxon>
    </lineage>
</organism>
<proteinExistence type="predicted"/>
<accession>A0A2S6NAZ0</accession>
<dbReference type="EMBL" id="NHRY01000183">
    <property type="protein sequence ID" value="PPQ31767.1"/>
    <property type="molecule type" value="Genomic_DNA"/>
</dbReference>
<keyword evidence="1" id="KW-0456">Lyase</keyword>
<dbReference type="GO" id="GO:0019634">
    <property type="term" value="P:organic phosphonate metabolic process"/>
    <property type="evidence" value="ECO:0007669"/>
    <property type="project" value="InterPro"/>
</dbReference>
<keyword evidence="2" id="KW-1185">Reference proteome</keyword>
<protein>
    <submittedName>
        <fullName evidence="1">Phosphonate C-P lyase system protein PhnH</fullName>
    </submittedName>
</protein>
<dbReference type="AlphaFoldDB" id="A0A2S6NAZ0"/>
<dbReference type="RefSeq" id="WP_104519977.1">
    <property type="nucleotide sequence ID" value="NZ_NHRY01000183.1"/>
</dbReference>
<dbReference type="Gene3D" id="3.40.50.11310">
    <property type="entry name" value="Bacterial phosphonate metabolism protein PhnH"/>
    <property type="match status" value="2"/>
</dbReference>
<dbReference type="InterPro" id="IPR038058">
    <property type="entry name" value="PhnH-like_sp"/>
</dbReference>
<reference evidence="1 2" key="1">
    <citation type="journal article" date="2018" name="Arch. Microbiol.">
        <title>New insights into the metabolic potential of the phototrophic purple bacterium Rhodopila globiformis DSM 161(T) from its draft genome sequence and evidence for a vanadium-dependent nitrogenase.</title>
        <authorList>
            <person name="Imhoff J.F."/>
            <person name="Rahn T."/>
            <person name="Kunzel S."/>
            <person name="Neulinger S.C."/>
        </authorList>
    </citation>
    <scope>NUCLEOTIDE SEQUENCE [LARGE SCALE GENOMIC DNA]</scope>
    <source>
        <strain evidence="1 2">DSM 161</strain>
    </source>
</reference>
<dbReference type="GO" id="GO:0016829">
    <property type="term" value="F:lyase activity"/>
    <property type="evidence" value="ECO:0007669"/>
    <property type="project" value="UniProtKB-KW"/>
</dbReference>
<dbReference type="PIRSF" id="PIRSF020680">
    <property type="entry name" value="PhnH"/>
    <property type="match status" value="1"/>
</dbReference>
<name>A0A2S6NAZ0_RHOGL</name>
<dbReference type="OrthoDB" id="9814509at2"/>
<evidence type="ECO:0000313" key="2">
    <source>
        <dbReference type="Proteomes" id="UP000239724"/>
    </source>
</evidence>
<dbReference type="Pfam" id="PF05845">
    <property type="entry name" value="PhnH"/>
    <property type="match status" value="2"/>
</dbReference>
<dbReference type="Proteomes" id="UP000239724">
    <property type="component" value="Unassembled WGS sequence"/>
</dbReference>
<dbReference type="NCBIfam" id="TIGR03292">
    <property type="entry name" value="PhnH_redo"/>
    <property type="match status" value="1"/>
</dbReference>
<gene>
    <name evidence="1" type="ORF">CCS01_16775</name>
</gene>
<dbReference type="SUPFAM" id="SSF159709">
    <property type="entry name" value="PhnH-like"/>
    <property type="match status" value="2"/>
</dbReference>
<evidence type="ECO:0000313" key="1">
    <source>
        <dbReference type="EMBL" id="PPQ31767.1"/>
    </source>
</evidence>
<sequence>MSGALLPGFTDAVGDAQACFRLVLDAMAHPGRVHAVRPVPAPAPLGDAAAAVVLTLVDQETPLWLDADAAAARAWIAFHTGAPVVEAPGRATFAVAVSFPEAAFAGAFSAAAPHSLVMPAAGLPSTSCVGETRKGVDGGPSPTMTIGAAPSAQPVTLPRPSTFPLGTDEAPEASATLVLQVASLTAGRRYRLEGPGLRRPAILAADGLPPDFAAIWQRNHARFPCGIDLILCAGNQLAALPRSVSVQEA</sequence>